<protein>
    <submittedName>
        <fullName evidence="2">Uncharacterized protein</fullName>
    </submittedName>
</protein>
<keyword evidence="1" id="KW-0472">Membrane</keyword>
<evidence type="ECO:0000313" key="2">
    <source>
        <dbReference type="EMBL" id="KAJ1356826.1"/>
    </source>
</evidence>
<dbReference type="EMBL" id="JAHQIW010002929">
    <property type="protein sequence ID" value="KAJ1356826.1"/>
    <property type="molecule type" value="Genomic_DNA"/>
</dbReference>
<dbReference type="AlphaFoldDB" id="A0AAD5MWF9"/>
<dbReference type="Proteomes" id="UP001196413">
    <property type="component" value="Unassembled WGS sequence"/>
</dbReference>
<comment type="caution">
    <text evidence="2">The sequence shown here is derived from an EMBL/GenBank/DDBJ whole genome shotgun (WGS) entry which is preliminary data.</text>
</comment>
<evidence type="ECO:0000313" key="3">
    <source>
        <dbReference type="Proteomes" id="UP001196413"/>
    </source>
</evidence>
<keyword evidence="1" id="KW-0812">Transmembrane</keyword>
<name>A0AAD5MWF9_PARTN</name>
<keyword evidence="3" id="KW-1185">Reference proteome</keyword>
<sequence length="119" mass="13355">MPVILLADNYNVTRDDIEQIARLSTIDSERWNQEQAQTIVLGALLVVIALLMLAVTAFECYKMKFFGLSSRLESVESGTNGNNVAILVIFLTCSTGEEDQLVNNLHILSKLQLIIRDWL</sequence>
<accession>A0AAD5MWF9</accession>
<keyword evidence="1" id="KW-1133">Transmembrane helix</keyword>
<reference evidence="2" key="1">
    <citation type="submission" date="2021-06" db="EMBL/GenBank/DDBJ databases">
        <title>Parelaphostrongylus tenuis whole genome reference sequence.</title>
        <authorList>
            <person name="Garwood T.J."/>
            <person name="Larsen P.A."/>
            <person name="Fountain-Jones N.M."/>
            <person name="Garbe J.R."/>
            <person name="Macchietto M.G."/>
            <person name="Kania S.A."/>
            <person name="Gerhold R.W."/>
            <person name="Richards J.E."/>
            <person name="Wolf T.M."/>
        </authorList>
    </citation>
    <scope>NUCLEOTIDE SEQUENCE</scope>
    <source>
        <strain evidence="2">MNPRO001-30</strain>
        <tissue evidence="2">Meninges</tissue>
    </source>
</reference>
<organism evidence="2 3">
    <name type="scientific">Parelaphostrongylus tenuis</name>
    <name type="common">Meningeal worm</name>
    <dbReference type="NCBI Taxonomy" id="148309"/>
    <lineage>
        <taxon>Eukaryota</taxon>
        <taxon>Metazoa</taxon>
        <taxon>Ecdysozoa</taxon>
        <taxon>Nematoda</taxon>
        <taxon>Chromadorea</taxon>
        <taxon>Rhabditida</taxon>
        <taxon>Rhabditina</taxon>
        <taxon>Rhabditomorpha</taxon>
        <taxon>Strongyloidea</taxon>
        <taxon>Metastrongylidae</taxon>
        <taxon>Parelaphostrongylus</taxon>
    </lineage>
</organism>
<evidence type="ECO:0000256" key="1">
    <source>
        <dbReference type="SAM" id="Phobius"/>
    </source>
</evidence>
<proteinExistence type="predicted"/>
<feature type="transmembrane region" description="Helical" evidence="1">
    <location>
        <begin position="39"/>
        <end position="61"/>
    </location>
</feature>
<gene>
    <name evidence="2" type="ORF">KIN20_014636</name>
</gene>